<organism evidence="1 2">
    <name type="scientific">Folsomia candida</name>
    <name type="common">Springtail</name>
    <dbReference type="NCBI Taxonomy" id="158441"/>
    <lineage>
        <taxon>Eukaryota</taxon>
        <taxon>Metazoa</taxon>
        <taxon>Ecdysozoa</taxon>
        <taxon>Arthropoda</taxon>
        <taxon>Hexapoda</taxon>
        <taxon>Collembola</taxon>
        <taxon>Entomobryomorpha</taxon>
        <taxon>Isotomoidea</taxon>
        <taxon>Isotomidae</taxon>
        <taxon>Proisotominae</taxon>
        <taxon>Folsomia</taxon>
    </lineage>
</organism>
<dbReference type="Proteomes" id="UP000198287">
    <property type="component" value="Unassembled WGS sequence"/>
</dbReference>
<dbReference type="AlphaFoldDB" id="A0A226DSK4"/>
<dbReference type="EMBL" id="LNIX01000012">
    <property type="protein sequence ID" value="OXA48199.1"/>
    <property type="molecule type" value="Genomic_DNA"/>
</dbReference>
<proteinExistence type="predicted"/>
<accession>A0A226DSK4</accession>
<comment type="caution">
    <text evidence="1">The sequence shown here is derived from an EMBL/GenBank/DDBJ whole genome shotgun (WGS) entry which is preliminary data.</text>
</comment>
<reference evidence="1 2" key="1">
    <citation type="submission" date="2015-12" db="EMBL/GenBank/DDBJ databases">
        <title>The genome of Folsomia candida.</title>
        <authorList>
            <person name="Faddeeva A."/>
            <person name="Derks M.F."/>
            <person name="Anvar Y."/>
            <person name="Smit S."/>
            <person name="Van Straalen N."/>
            <person name="Roelofs D."/>
        </authorList>
    </citation>
    <scope>NUCLEOTIDE SEQUENCE [LARGE SCALE GENOMIC DNA]</scope>
    <source>
        <strain evidence="1 2">VU population</strain>
        <tissue evidence="1">Whole body</tissue>
    </source>
</reference>
<protein>
    <submittedName>
        <fullName evidence="1">Uncharacterized protein</fullName>
    </submittedName>
</protein>
<keyword evidence="2" id="KW-1185">Reference proteome</keyword>
<evidence type="ECO:0000313" key="2">
    <source>
        <dbReference type="Proteomes" id="UP000198287"/>
    </source>
</evidence>
<evidence type="ECO:0000313" key="1">
    <source>
        <dbReference type="EMBL" id="OXA48199.1"/>
    </source>
</evidence>
<gene>
    <name evidence="1" type="ORF">Fcan01_17017</name>
</gene>
<name>A0A226DSK4_FOLCA</name>
<sequence length="135" mass="14823">MSKLYICFVVFSTLFVGFTVTGSLQFKNVSSRGLDWYASNKPDTRQVSSCLGGHCHSRNCCTYYCNAPSDTCLMITGKPFCMDEVMGPYNAPNCVESRCLDCPLSSVTCSSTMCEDLMDGYASCDFSSIRGPIRS</sequence>